<dbReference type="SUPFAM" id="SSF54593">
    <property type="entry name" value="Glyoxalase/Bleomycin resistance protein/Dihydroxybiphenyl dioxygenase"/>
    <property type="match status" value="1"/>
</dbReference>
<dbReference type="EMBL" id="VDCQ01000078">
    <property type="protein sequence ID" value="TNJ61006.1"/>
    <property type="molecule type" value="Genomic_DNA"/>
</dbReference>
<evidence type="ECO:0000313" key="2">
    <source>
        <dbReference type="EMBL" id="TNJ61006.1"/>
    </source>
</evidence>
<gene>
    <name evidence="2" type="ORF">FE784_34970</name>
</gene>
<organism evidence="2 3">
    <name type="scientific">Paenibacillus hemerocallicola</name>
    <dbReference type="NCBI Taxonomy" id="1172614"/>
    <lineage>
        <taxon>Bacteria</taxon>
        <taxon>Bacillati</taxon>
        <taxon>Bacillota</taxon>
        <taxon>Bacilli</taxon>
        <taxon>Bacillales</taxon>
        <taxon>Paenibacillaceae</taxon>
        <taxon>Paenibacillus</taxon>
    </lineage>
</organism>
<comment type="caution">
    <text evidence="2">The sequence shown here is derived from an EMBL/GenBank/DDBJ whole genome shotgun (WGS) entry which is preliminary data.</text>
</comment>
<name>A0A5C4SY19_9BACL</name>
<dbReference type="Gene3D" id="3.10.180.10">
    <property type="entry name" value="2,3-Dihydroxybiphenyl 1,2-Dioxygenase, domain 1"/>
    <property type="match status" value="1"/>
</dbReference>
<dbReference type="InterPro" id="IPR004360">
    <property type="entry name" value="Glyas_Fos-R_dOase_dom"/>
</dbReference>
<dbReference type="CDD" id="cd06587">
    <property type="entry name" value="VOC"/>
    <property type="match status" value="1"/>
</dbReference>
<dbReference type="InterPro" id="IPR037523">
    <property type="entry name" value="VOC_core"/>
</dbReference>
<dbReference type="RefSeq" id="WP_139606886.1">
    <property type="nucleotide sequence ID" value="NZ_VDCQ01000078.1"/>
</dbReference>
<dbReference type="AlphaFoldDB" id="A0A5C4SY19"/>
<dbReference type="PROSITE" id="PS51819">
    <property type="entry name" value="VOC"/>
    <property type="match status" value="1"/>
</dbReference>
<dbReference type="Proteomes" id="UP000307943">
    <property type="component" value="Unassembled WGS sequence"/>
</dbReference>
<protein>
    <recommendedName>
        <fullName evidence="1">VOC domain-containing protein</fullName>
    </recommendedName>
</protein>
<dbReference type="Pfam" id="PF00903">
    <property type="entry name" value="Glyoxalase"/>
    <property type="match status" value="1"/>
</dbReference>
<reference evidence="2 3" key="1">
    <citation type="submission" date="2019-05" db="EMBL/GenBank/DDBJ databases">
        <title>We sequenced the genome of Paenibacillus hemerocallicola KCTC 33185 for further insight into its adaptation and study the phylogeny of Paenibacillus.</title>
        <authorList>
            <person name="Narsing Rao M.P."/>
        </authorList>
    </citation>
    <scope>NUCLEOTIDE SEQUENCE [LARGE SCALE GENOMIC DNA]</scope>
    <source>
        <strain evidence="2 3">KCTC 33185</strain>
    </source>
</reference>
<proteinExistence type="predicted"/>
<dbReference type="OrthoDB" id="2608626at2"/>
<sequence length="133" mass="15164">MTEQMNNVITGSQNKLIECVDHVQLPVNDIEKGTEWYSKMLGLEVMAPGWLKFGQGPLLMLHHSSKDTKVSWLSEDDFPMPAFMFLTKNIKALHAALTENNTLIRMYQDEGFGWVIKFVDPFGNELGAYEPKE</sequence>
<evidence type="ECO:0000313" key="3">
    <source>
        <dbReference type="Proteomes" id="UP000307943"/>
    </source>
</evidence>
<evidence type="ECO:0000259" key="1">
    <source>
        <dbReference type="PROSITE" id="PS51819"/>
    </source>
</evidence>
<dbReference type="InterPro" id="IPR029068">
    <property type="entry name" value="Glyas_Bleomycin-R_OHBP_Dase"/>
</dbReference>
<keyword evidence="3" id="KW-1185">Reference proteome</keyword>
<accession>A0A5C4SY19</accession>
<feature type="domain" description="VOC" evidence="1">
    <location>
        <begin position="19"/>
        <end position="131"/>
    </location>
</feature>